<dbReference type="AlphaFoldDB" id="A0AA38I4T4"/>
<dbReference type="PRINTS" id="PR00370">
    <property type="entry name" value="FMOXYGENASE"/>
</dbReference>
<gene>
    <name evidence="9" type="ORF">Zmor_020124</name>
</gene>
<dbReference type="PIRSF" id="PIRSF000332">
    <property type="entry name" value="FMO"/>
    <property type="match status" value="1"/>
</dbReference>
<sequence>MKIAILGAGGAGLCAARHCLDENFNIDIFEQTGNVGGTWNYTDNIGVDENGIPVHSSMYQGLRTNLPKELMTYEDFPYPQQEKSYLPQDEVLDYIRNYAKKYHLEKYVKFYKQVLNVEPRDNLWLVEFEDVKNKQKESGFYDAVFVCNGHYKDAFIPEIPGQDSFKGTIKHSHDYRTPDCYKNRRVLLIGAGPSGCDISEHIAEVASKVYLSHKTHIFLPLSETIQQKPVVTKLEPSGAIFEDDTSEEVDDILYCTGYKFTFPFLSDTCGVQVKDNYVNPLFKQVISIENPTLGFIGIPFTVCPFPLFDIQVRFFLSTLNGHYKLPSKEEMLKDLEQTMAKMSGKPIRKYHQLGEDQKNYFDELAEAANIRKVPPVIQSLYMRVRKNRNLNDCFRIIDDEKWEQIR</sequence>
<evidence type="ECO:0000256" key="3">
    <source>
        <dbReference type="ARBA" id="ARBA00022630"/>
    </source>
</evidence>
<keyword evidence="10" id="KW-1185">Reference proteome</keyword>
<keyword evidence="3 8" id="KW-0285">Flavoprotein</keyword>
<evidence type="ECO:0000256" key="7">
    <source>
        <dbReference type="ARBA" id="ARBA00023033"/>
    </source>
</evidence>
<dbReference type="InterPro" id="IPR050346">
    <property type="entry name" value="FMO-like"/>
</dbReference>
<organism evidence="9 10">
    <name type="scientific">Zophobas morio</name>
    <dbReference type="NCBI Taxonomy" id="2755281"/>
    <lineage>
        <taxon>Eukaryota</taxon>
        <taxon>Metazoa</taxon>
        <taxon>Ecdysozoa</taxon>
        <taxon>Arthropoda</taxon>
        <taxon>Hexapoda</taxon>
        <taxon>Insecta</taxon>
        <taxon>Pterygota</taxon>
        <taxon>Neoptera</taxon>
        <taxon>Endopterygota</taxon>
        <taxon>Coleoptera</taxon>
        <taxon>Polyphaga</taxon>
        <taxon>Cucujiformia</taxon>
        <taxon>Tenebrionidae</taxon>
        <taxon>Zophobas</taxon>
    </lineage>
</organism>
<dbReference type="SUPFAM" id="SSF51905">
    <property type="entry name" value="FAD/NAD(P)-binding domain"/>
    <property type="match status" value="2"/>
</dbReference>
<evidence type="ECO:0000256" key="1">
    <source>
        <dbReference type="ARBA" id="ARBA00001974"/>
    </source>
</evidence>
<dbReference type="FunFam" id="3.50.50.60:FF:000138">
    <property type="entry name" value="Flavin-containing monooxygenase"/>
    <property type="match status" value="1"/>
</dbReference>
<evidence type="ECO:0000313" key="10">
    <source>
        <dbReference type="Proteomes" id="UP001168821"/>
    </source>
</evidence>
<evidence type="ECO:0000256" key="5">
    <source>
        <dbReference type="ARBA" id="ARBA00022857"/>
    </source>
</evidence>
<evidence type="ECO:0000313" key="9">
    <source>
        <dbReference type="EMBL" id="KAJ3648311.1"/>
    </source>
</evidence>
<keyword evidence="5" id="KW-0521">NADP</keyword>
<name>A0AA38I4T4_9CUCU</name>
<dbReference type="EMBL" id="JALNTZ010000006">
    <property type="protein sequence ID" value="KAJ3648311.1"/>
    <property type="molecule type" value="Genomic_DNA"/>
</dbReference>
<dbReference type="GO" id="GO:0050661">
    <property type="term" value="F:NADP binding"/>
    <property type="evidence" value="ECO:0007669"/>
    <property type="project" value="InterPro"/>
</dbReference>
<evidence type="ECO:0000256" key="6">
    <source>
        <dbReference type="ARBA" id="ARBA00023002"/>
    </source>
</evidence>
<proteinExistence type="inferred from homology"/>
<dbReference type="InterPro" id="IPR000960">
    <property type="entry name" value="Flavin_mOase"/>
</dbReference>
<dbReference type="Proteomes" id="UP001168821">
    <property type="component" value="Unassembled WGS sequence"/>
</dbReference>
<keyword evidence="4 8" id="KW-0274">FAD</keyword>
<accession>A0AA38I4T4</accession>
<evidence type="ECO:0000256" key="2">
    <source>
        <dbReference type="ARBA" id="ARBA00009183"/>
    </source>
</evidence>
<dbReference type="InterPro" id="IPR020946">
    <property type="entry name" value="Flavin_mOase-like"/>
</dbReference>
<evidence type="ECO:0000256" key="8">
    <source>
        <dbReference type="RuleBase" id="RU361177"/>
    </source>
</evidence>
<dbReference type="InterPro" id="IPR036188">
    <property type="entry name" value="FAD/NAD-bd_sf"/>
</dbReference>
<dbReference type="GO" id="GO:0004499">
    <property type="term" value="F:N,N-dimethylaniline monooxygenase activity"/>
    <property type="evidence" value="ECO:0007669"/>
    <property type="project" value="InterPro"/>
</dbReference>
<protein>
    <recommendedName>
        <fullName evidence="8">Flavin-containing monooxygenase</fullName>
        <ecNumber evidence="8">1.-.-.-</ecNumber>
    </recommendedName>
</protein>
<reference evidence="9" key="1">
    <citation type="journal article" date="2023" name="G3 (Bethesda)">
        <title>Whole genome assemblies of Zophobas morio and Tenebrio molitor.</title>
        <authorList>
            <person name="Kaur S."/>
            <person name="Stinson S.A."/>
            <person name="diCenzo G.C."/>
        </authorList>
    </citation>
    <scope>NUCLEOTIDE SEQUENCE</scope>
    <source>
        <strain evidence="9">QUZm001</strain>
    </source>
</reference>
<evidence type="ECO:0000256" key="4">
    <source>
        <dbReference type="ARBA" id="ARBA00022827"/>
    </source>
</evidence>
<keyword evidence="7 8" id="KW-0503">Monooxygenase</keyword>
<comment type="similarity">
    <text evidence="2 8">Belongs to the FMO family.</text>
</comment>
<comment type="caution">
    <text evidence="9">The sequence shown here is derived from an EMBL/GenBank/DDBJ whole genome shotgun (WGS) entry which is preliminary data.</text>
</comment>
<dbReference type="Gene3D" id="3.50.50.60">
    <property type="entry name" value="FAD/NAD(P)-binding domain"/>
    <property type="match status" value="2"/>
</dbReference>
<dbReference type="EC" id="1.-.-.-" evidence="8"/>
<dbReference type="GO" id="GO:0050660">
    <property type="term" value="F:flavin adenine dinucleotide binding"/>
    <property type="evidence" value="ECO:0007669"/>
    <property type="project" value="InterPro"/>
</dbReference>
<dbReference type="PANTHER" id="PTHR23023">
    <property type="entry name" value="DIMETHYLANILINE MONOOXYGENASE"/>
    <property type="match status" value="1"/>
</dbReference>
<keyword evidence="6 8" id="KW-0560">Oxidoreductase</keyword>
<comment type="cofactor">
    <cofactor evidence="1 8">
        <name>FAD</name>
        <dbReference type="ChEBI" id="CHEBI:57692"/>
    </cofactor>
</comment>
<dbReference type="Pfam" id="PF00743">
    <property type="entry name" value="FMO-like"/>
    <property type="match status" value="2"/>
</dbReference>